<keyword evidence="7" id="KW-0325">Glycoprotein</keyword>
<dbReference type="SUPFAM" id="SSF110035">
    <property type="entry name" value="GDNF receptor-like"/>
    <property type="match status" value="1"/>
</dbReference>
<evidence type="ECO:0000256" key="2">
    <source>
        <dbReference type="ARBA" id="ARBA00005961"/>
    </source>
</evidence>
<dbReference type="GO" id="GO:0038023">
    <property type="term" value="F:signaling receptor activity"/>
    <property type="evidence" value="ECO:0007669"/>
    <property type="project" value="InterPro"/>
</dbReference>
<evidence type="ECO:0000256" key="3">
    <source>
        <dbReference type="ARBA" id="ARBA00022475"/>
    </source>
</evidence>
<dbReference type="GO" id="GO:0009897">
    <property type="term" value="C:external side of plasma membrane"/>
    <property type="evidence" value="ECO:0007669"/>
    <property type="project" value="TreeGrafter"/>
</dbReference>
<protein>
    <recommendedName>
        <fullName evidence="9">GDNF/GAS1 domain-containing protein</fullName>
    </recommendedName>
</protein>
<dbReference type="PANTHER" id="PTHR10269:SF15">
    <property type="entry name" value="GDNF FAMILY RECEPTOR ALPHA-3"/>
    <property type="match status" value="1"/>
</dbReference>
<feature type="domain" description="GDNF/GAS1" evidence="9">
    <location>
        <begin position="141"/>
        <end position="220"/>
    </location>
</feature>
<keyword evidence="11" id="KW-1185">Reference proteome</keyword>
<dbReference type="OrthoDB" id="9894700at2759"/>
<accession>A0A8J6FPX6</accession>
<evidence type="ECO:0000256" key="1">
    <source>
        <dbReference type="ARBA" id="ARBA00004236"/>
    </source>
</evidence>
<evidence type="ECO:0000256" key="4">
    <source>
        <dbReference type="ARBA" id="ARBA00022729"/>
    </source>
</evidence>
<dbReference type="GO" id="GO:0043235">
    <property type="term" value="C:receptor complex"/>
    <property type="evidence" value="ECO:0007669"/>
    <property type="project" value="TreeGrafter"/>
</dbReference>
<evidence type="ECO:0000313" key="10">
    <source>
        <dbReference type="EMBL" id="KAG9490590.1"/>
    </source>
</evidence>
<comment type="subcellular location">
    <subcellularLocation>
        <location evidence="1">Cell membrane</location>
    </subcellularLocation>
</comment>
<evidence type="ECO:0000259" key="9">
    <source>
        <dbReference type="SMART" id="SM00907"/>
    </source>
</evidence>
<evidence type="ECO:0000256" key="7">
    <source>
        <dbReference type="ARBA" id="ARBA00023180"/>
    </source>
</evidence>
<comment type="caution">
    <text evidence="10">The sequence shown here is derived from an EMBL/GenBank/DDBJ whole genome shotgun (WGS) entry which is preliminary data.</text>
</comment>
<feature type="chain" id="PRO_5036271981" description="GDNF/GAS1 domain-containing protein" evidence="8">
    <location>
        <begin position="19"/>
        <end position="392"/>
    </location>
</feature>
<keyword evidence="3" id="KW-1003">Cell membrane</keyword>
<dbReference type="EMBL" id="WNTK01000002">
    <property type="protein sequence ID" value="KAG9490590.1"/>
    <property type="molecule type" value="Genomic_DNA"/>
</dbReference>
<reference evidence="10" key="1">
    <citation type="thesis" date="2020" institute="ProQuest LLC" country="789 East Eisenhower Parkway, Ann Arbor, MI, USA">
        <title>Comparative Genomics and Chromosome Evolution.</title>
        <authorList>
            <person name="Mudd A.B."/>
        </authorList>
    </citation>
    <scope>NUCLEOTIDE SEQUENCE</scope>
    <source>
        <strain evidence="10">HN-11 Male</strain>
        <tissue evidence="10">Kidney and liver</tissue>
    </source>
</reference>
<evidence type="ECO:0000256" key="5">
    <source>
        <dbReference type="ARBA" id="ARBA00023136"/>
    </source>
</evidence>
<keyword evidence="6" id="KW-0675">Receptor</keyword>
<keyword evidence="5" id="KW-0472">Membrane</keyword>
<dbReference type="Proteomes" id="UP000770717">
    <property type="component" value="Unassembled WGS sequence"/>
</dbReference>
<comment type="similarity">
    <text evidence="2">Belongs to the GDNFR family.</text>
</comment>
<dbReference type="PANTHER" id="PTHR10269">
    <property type="entry name" value="GDNF RECEPTOR ALPHA"/>
    <property type="match status" value="1"/>
</dbReference>
<dbReference type="PRINTS" id="PR01316">
    <property type="entry name" value="GDNFRECEPTOR"/>
</dbReference>
<dbReference type="InterPro" id="IPR016017">
    <property type="entry name" value="GDNF/GAS1"/>
</dbReference>
<sequence length="392" mass="44515">MSRLGVILFFVSIAFTLSSNSMKPDDCISAEQQCKNDSLCNNTYLVWKGCSSGDRAHLLTEPECLKAAELISKSPISFCKCTHHMKNEEHCLNIYWTVHPFHISDYLASYDSPYAELEPKKETKKTFSSEPHSHNAAFDACLNATNTCGLNKKCSQLRNDYVLYCSSTNFQVSCDQQKCRGHLRNFIKKIPMELTKNLLICPCSHTFCGERRRQNIVPKCSFEESNKKNCLQLRDSCMTNNLCRSRFLDYRKQCFLFGENLLCSPLQYDKCIKSYIRMIGTEITPNFISNSSTDISLWCTCEGSGNELGECDTFLGLFTSNRCFQEAVNSDFTQSLPMTVNPDNDRNNNKEHIAEEIQEQRSSSTASGVSAPSYSLLAPALFMWLLEVVLFM</sequence>
<name>A0A8J6FPX6_ELECQ</name>
<dbReference type="GO" id="GO:0007169">
    <property type="term" value="P:cell surface receptor protein tyrosine kinase signaling pathway"/>
    <property type="evidence" value="ECO:0007669"/>
    <property type="project" value="UniProtKB-ARBA"/>
</dbReference>
<feature type="domain" description="GDNF/GAS1" evidence="9">
    <location>
        <begin position="27"/>
        <end position="103"/>
    </location>
</feature>
<dbReference type="InterPro" id="IPR037193">
    <property type="entry name" value="GDNF_alpha"/>
</dbReference>
<dbReference type="SMART" id="SM00907">
    <property type="entry name" value="GDNF"/>
    <property type="match status" value="3"/>
</dbReference>
<gene>
    <name evidence="10" type="ORF">GDO78_006101</name>
</gene>
<keyword evidence="4 8" id="KW-0732">Signal</keyword>
<organism evidence="10 11">
    <name type="scientific">Eleutherodactylus coqui</name>
    <name type="common">Puerto Rican coqui</name>
    <dbReference type="NCBI Taxonomy" id="57060"/>
    <lineage>
        <taxon>Eukaryota</taxon>
        <taxon>Metazoa</taxon>
        <taxon>Chordata</taxon>
        <taxon>Craniata</taxon>
        <taxon>Vertebrata</taxon>
        <taxon>Euteleostomi</taxon>
        <taxon>Amphibia</taxon>
        <taxon>Batrachia</taxon>
        <taxon>Anura</taxon>
        <taxon>Neobatrachia</taxon>
        <taxon>Hyloidea</taxon>
        <taxon>Eleutherodactylidae</taxon>
        <taxon>Eleutherodactylinae</taxon>
        <taxon>Eleutherodactylus</taxon>
        <taxon>Eleutherodactylus</taxon>
    </lineage>
</organism>
<feature type="domain" description="GDNF/GAS1" evidence="9">
    <location>
        <begin position="230"/>
        <end position="323"/>
    </location>
</feature>
<dbReference type="InterPro" id="IPR003438">
    <property type="entry name" value="GDNF_rcpt"/>
</dbReference>
<evidence type="ECO:0000256" key="8">
    <source>
        <dbReference type="SAM" id="SignalP"/>
    </source>
</evidence>
<dbReference type="EMBL" id="WNTK01000002">
    <property type="protein sequence ID" value="KAG9490589.1"/>
    <property type="molecule type" value="Genomic_DNA"/>
</dbReference>
<proteinExistence type="inferred from homology"/>
<dbReference type="GO" id="GO:0007399">
    <property type="term" value="P:nervous system development"/>
    <property type="evidence" value="ECO:0007669"/>
    <property type="project" value="TreeGrafter"/>
</dbReference>
<dbReference type="Pfam" id="PF02351">
    <property type="entry name" value="GDNF"/>
    <property type="match status" value="3"/>
</dbReference>
<feature type="signal peptide" evidence="8">
    <location>
        <begin position="1"/>
        <end position="18"/>
    </location>
</feature>
<evidence type="ECO:0000256" key="6">
    <source>
        <dbReference type="ARBA" id="ARBA00023170"/>
    </source>
</evidence>
<dbReference type="AlphaFoldDB" id="A0A8J6FPX6"/>
<evidence type="ECO:0000313" key="11">
    <source>
        <dbReference type="Proteomes" id="UP000770717"/>
    </source>
</evidence>
<dbReference type="Gene3D" id="1.10.220.110">
    <property type="entry name" value="GDNF binding domain"/>
    <property type="match status" value="1"/>
</dbReference>